<dbReference type="CDD" id="cd04301">
    <property type="entry name" value="NAT_SF"/>
    <property type="match status" value="1"/>
</dbReference>
<dbReference type="InterPro" id="IPR000182">
    <property type="entry name" value="GNAT_dom"/>
</dbReference>
<dbReference type="RefSeq" id="WP_311613631.1">
    <property type="nucleotide sequence ID" value="NZ_JAVRFI010000018.1"/>
</dbReference>
<evidence type="ECO:0000259" key="1">
    <source>
        <dbReference type="PROSITE" id="PS51186"/>
    </source>
</evidence>
<keyword evidence="3" id="KW-1185">Reference proteome</keyword>
<dbReference type="Gene3D" id="3.40.630.30">
    <property type="match status" value="1"/>
</dbReference>
<reference evidence="2" key="1">
    <citation type="submission" date="2024-05" db="EMBL/GenBank/DDBJ databases">
        <title>30 novel species of actinomycetes from the DSMZ collection.</title>
        <authorList>
            <person name="Nouioui I."/>
        </authorList>
    </citation>
    <scope>NUCLEOTIDE SEQUENCE</scope>
    <source>
        <strain evidence="2">DSM 40473</strain>
    </source>
</reference>
<sequence length="182" mass="20734">MAETTYQRSDGPEAAALLDGFLPAYEEVYVEAPYNEGPREVAEFIERFQRQALRPGFRLLLARDDDEVVGFAFGYRLPADTSWWNGMFTPLPEEFTRETGERTFAIIELAVRKPRRRRGIARALHARLVDGLGVERVALTMRPEPEAAPAQRAYEAWGYVKVGRTQPWDEAPVYDAMVLGLR</sequence>
<evidence type="ECO:0000313" key="3">
    <source>
        <dbReference type="Proteomes" id="UP001180531"/>
    </source>
</evidence>
<protein>
    <submittedName>
        <fullName evidence="2">GNAT family N-acetyltransferase</fullName>
    </submittedName>
</protein>
<feature type="domain" description="N-acetyltransferase" evidence="1">
    <location>
        <begin position="9"/>
        <end position="180"/>
    </location>
</feature>
<dbReference type="Proteomes" id="UP001180531">
    <property type="component" value="Unassembled WGS sequence"/>
</dbReference>
<organism evidence="2 3">
    <name type="scientific">Streptomyces hesseae</name>
    <dbReference type="NCBI Taxonomy" id="3075519"/>
    <lineage>
        <taxon>Bacteria</taxon>
        <taxon>Bacillati</taxon>
        <taxon>Actinomycetota</taxon>
        <taxon>Actinomycetes</taxon>
        <taxon>Kitasatosporales</taxon>
        <taxon>Streptomycetaceae</taxon>
        <taxon>Streptomyces</taxon>
    </lineage>
</organism>
<dbReference type="InterPro" id="IPR016181">
    <property type="entry name" value="Acyl_CoA_acyltransferase"/>
</dbReference>
<accession>A0ABU2ST17</accession>
<name>A0ABU2ST17_9ACTN</name>
<gene>
    <name evidence="2" type="ORF">RM609_24100</name>
</gene>
<dbReference type="SUPFAM" id="SSF55729">
    <property type="entry name" value="Acyl-CoA N-acyltransferases (Nat)"/>
    <property type="match status" value="1"/>
</dbReference>
<dbReference type="Pfam" id="PF00583">
    <property type="entry name" value="Acetyltransf_1"/>
    <property type="match status" value="1"/>
</dbReference>
<comment type="caution">
    <text evidence="2">The sequence shown here is derived from an EMBL/GenBank/DDBJ whole genome shotgun (WGS) entry which is preliminary data.</text>
</comment>
<proteinExistence type="predicted"/>
<evidence type="ECO:0000313" key="2">
    <source>
        <dbReference type="EMBL" id="MDT0452143.1"/>
    </source>
</evidence>
<dbReference type="EMBL" id="JAVRFI010000018">
    <property type="protein sequence ID" value="MDT0452143.1"/>
    <property type="molecule type" value="Genomic_DNA"/>
</dbReference>
<dbReference type="PROSITE" id="PS51186">
    <property type="entry name" value="GNAT"/>
    <property type="match status" value="1"/>
</dbReference>